<name>X0VRG7_9ZZZZ</name>
<dbReference type="InterPro" id="IPR050452">
    <property type="entry name" value="Metacaspase"/>
</dbReference>
<dbReference type="GO" id="GO:0005737">
    <property type="term" value="C:cytoplasm"/>
    <property type="evidence" value="ECO:0007669"/>
    <property type="project" value="TreeGrafter"/>
</dbReference>
<dbReference type="Gene3D" id="3.40.50.12660">
    <property type="match status" value="1"/>
</dbReference>
<evidence type="ECO:0000259" key="1">
    <source>
        <dbReference type="Pfam" id="PF00656"/>
    </source>
</evidence>
<gene>
    <name evidence="2" type="ORF">S01H1_47363</name>
</gene>
<dbReference type="InterPro" id="IPR011600">
    <property type="entry name" value="Pept_C14_caspase"/>
</dbReference>
<dbReference type="EMBL" id="BARS01030366">
    <property type="protein sequence ID" value="GAG20979.1"/>
    <property type="molecule type" value="Genomic_DNA"/>
</dbReference>
<proteinExistence type="predicted"/>
<feature type="non-terminal residue" evidence="2">
    <location>
        <position position="188"/>
    </location>
</feature>
<dbReference type="Pfam" id="PF00656">
    <property type="entry name" value="Peptidase_C14"/>
    <property type="match status" value="1"/>
</dbReference>
<dbReference type="AlphaFoldDB" id="X0VRG7"/>
<dbReference type="PANTHER" id="PTHR48104">
    <property type="entry name" value="METACASPASE-4"/>
    <property type="match status" value="1"/>
</dbReference>
<evidence type="ECO:0000313" key="2">
    <source>
        <dbReference type="EMBL" id="GAG20979.1"/>
    </source>
</evidence>
<comment type="caution">
    <text evidence="2">The sequence shown here is derived from an EMBL/GenBank/DDBJ whole genome shotgun (WGS) entry which is preliminary data.</text>
</comment>
<dbReference type="InterPro" id="IPR029030">
    <property type="entry name" value="Caspase-like_dom_sf"/>
</dbReference>
<protein>
    <recommendedName>
        <fullName evidence="1">Peptidase C14 caspase domain-containing protein</fullName>
    </recommendedName>
</protein>
<dbReference type="PANTHER" id="PTHR48104:SF30">
    <property type="entry name" value="METACASPASE-1"/>
    <property type="match status" value="1"/>
</dbReference>
<accession>X0VRG7</accession>
<sequence length="188" mass="21378">MAKKALLVGINDYKGVSDLRGCVNDILDMHFSLRSLFDFQAKDIRVLTDSRATKANIIHRLKWLVDKAKPSDFLVFHFSGHGSQIRDRNNDELEDHLDELICPHDMDWDGTFITDDNLNDIFKNVPTLLEVFLDCCNSGDGLREMGLAPPPELAAEHPTLNRYLPPPADIFLRFSGEEDDLKPPKKFV</sequence>
<feature type="domain" description="Peptidase C14 caspase" evidence="1">
    <location>
        <begin position="3"/>
        <end position="174"/>
    </location>
</feature>
<reference evidence="2" key="1">
    <citation type="journal article" date="2014" name="Front. Microbiol.">
        <title>High frequency of phylogenetically diverse reductive dehalogenase-homologous genes in deep subseafloor sedimentary metagenomes.</title>
        <authorList>
            <person name="Kawai M."/>
            <person name="Futagami T."/>
            <person name="Toyoda A."/>
            <person name="Takaki Y."/>
            <person name="Nishi S."/>
            <person name="Hori S."/>
            <person name="Arai W."/>
            <person name="Tsubouchi T."/>
            <person name="Morono Y."/>
            <person name="Uchiyama I."/>
            <person name="Ito T."/>
            <person name="Fujiyama A."/>
            <person name="Inagaki F."/>
            <person name="Takami H."/>
        </authorList>
    </citation>
    <scope>NUCLEOTIDE SEQUENCE</scope>
    <source>
        <strain evidence="2">Expedition CK06-06</strain>
    </source>
</reference>
<dbReference type="GO" id="GO:0006508">
    <property type="term" value="P:proteolysis"/>
    <property type="evidence" value="ECO:0007669"/>
    <property type="project" value="InterPro"/>
</dbReference>
<dbReference type="GO" id="GO:0004197">
    <property type="term" value="F:cysteine-type endopeptidase activity"/>
    <property type="evidence" value="ECO:0007669"/>
    <property type="project" value="InterPro"/>
</dbReference>
<dbReference type="SUPFAM" id="SSF52129">
    <property type="entry name" value="Caspase-like"/>
    <property type="match status" value="1"/>
</dbReference>
<organism evidence="2">
    <name type="scientific">marine sediment metagenome</name>
    <dbReference type="NCBI Taxonomy" id="412755"/>
    <lineage>
        <taxon>unclassified sequences</taxon>
        <taxon>metagenomes</taxon>
        <taxon>ecological metagenomes</taxon>
    </lineage>
</organism>